<dbReference type="InterPro" id="IPR029472">
    <property type="entry name" value="Copia-like_N"/>
</dbReference>
<feature type="domain" description="Retrovirus-related Pol polyprotein from transposon TNT 1-94-like beta-barrel" evidence="3">
    <location>
        <begin position="405"/>
        <end position="448"/>
    </location>
</feature>
<evidence type="ECO:0008006" key="6">
    <source>
        <dbReference type="Google" id="ProtNLM"/>
    </source>
</evidence>
<dbReference type="Pfam" id="PF14244">
    <property type="entry name" value="Retrotran_gag_3"/>
    <property type="match status" value="1"/>
</dbReference>
<evidence type="ECO:0000313" key="5">
    <source>
        <dbReference type="Proteomes" id="UP000634136"/>
    </source>
</evidence>
<protein>
    <recommendedName>
        <fullName evidence="6">Retrotransposon Copia-like N-terminal domain-containing protein</fullName>
    </recommendedName>
</protein>
<proteinExistence type="predicted"/>
<evidence type="ECO:0000313" key="4">
    <source>
        <dbReference type="EMBL" id="KAF7808820.1"/>
    </source>
</evidence>
<evidence type="ECO:0000259" key="2">
    <source>
        <dbReference type="Pfam" id="PF14244"/>
    </source>
</evidence>
<organism evidence="4 5">
    <name type="scientific">Senna tora</name>
    <dbReference type="NCBI Taxonomy" id="362788"/>
    <lineage>
        <taxon>Eukaryota</taxon>
        <taxon>Viridiplantae</taxon>
        <taxon>Streptophyta</taxon>
        <taxon>Embryophyta</taxon>
        <taxon>Tracheophyta</taxon>
        <taxon>Spermatophyta</taxon>
        <taxon>Magnoliopsida</taxon>
        <taxon>eudicotyledons</taxon>
        <taxon>Gunneridae</taxon>
        <taxon>Pentapetalae</taxon>
        <taxon>rosids</taxon>
        <taxon>fabids</taxon>
        <taxon>Fabales</taxon>
        <taxon>Fabaceae</taxon>
        <taxon>Caesalpinioideae</taxon>
        <taxon>Cassia clade</taxon>
        <taxon>Senna</taxon>
    </lineage>
</organism>
<comment type="caution">
    <text evidence="4">The sequence shown here is derived from an EMBL/GenBank/DDBJ whole genome shotgun (WGS) entry which is preliminary data.</text>
</comment>
<feature type="domain" description="Retrotransposon Copia-like N-terminal" evidence="2">
    <location>
        <begin position="47"/>
        <end position="90"/>
    </location>
</feature>
<name>A0A834W444_9FABA</name>
<dbReference type="Proteomes" id="UP000634136">
    <property type="component" value="Unassembled WGS sequence"/>
</dbReference>
<dbReference type="PANTHER" id="PTHR37610">
    <property type="entry name" value="CCHC-TYPE DOMAIN-CONTAINING PROTEIN"/>
    <property type="match status" value="1"/>
</dbReference>
<evidence type="ECO:0000256" key="1">
    <source>
        <dbReference type="SAM" id="MobiDB-lite"/>
    </source>
</evidence>
<dbReference type="AlphaFoldDB" id="A0A834W444"/>
<dbReference type="Pfam" id="PF22936">
    <property type="entry name" value="Pol_BBD"/>
    <property type="match status" value="1"/>
</dbReference>
<dbReference type="EMBL" id="JAAIUW010000011">
    <property type="protein sequence ID" value="KAF7808820.1"/>
    <property type="molecule type" value="Genomic_DNA"/>
</dbReference>
<evidence type="ECO:0000259" key="3">
    <source>
        <dbReference type="Pfam" id="PF22936"/>
    </source>
</evidence>
<accession>A0A834W444</accession>
<gene>
    <name evidence="4" type="ORF">G2W53_035563</name>
</gene>
<dbReference type="InterPro" id="IPR054722">
    <property type="entry name" value="PolX-like_BBD"/>
</dbReference>
<keyword evidence="5" id="KW-1185">Reference proteome</keyword>
<feature type="compositionally biased region" description="Low complexity" evidence="1">
    <location>
        <begin position="15"/>
        <end position="32"/>
    </location>
</feature>
<feature type="region of interest" description="Disordered" evidence="1">
    <location>
        <begin position="1"/>
        <end position="36"/>
    </location>
</feature>
<sequence length="451" mass="50996">MVSEPHQEMDDCVMNENQNTGNGSGGNSSAKTGSRRIDDDKPWILYSSDQPGMDLVSFRLTGKNYLAWSMAIKNALEAKGKLNFLDGSMMPTDSENLWRWKKADSMVKAWVTNSLTEQLQEQLVYCSTTKILWQELEESFGSSCGPLIYQIQRDLVATEQGADTVTTYYGKLKKYWDELGRLLPMPKCTCGFCKCDINRRLNEVESTNKLSQFLMGLNKCFENIRGYILNLDPLPTVNKALAMITNVEQQQEVLVTYGASSIESASAVLKGGKSDYDMKNFRRKEDKKLEKCSHCQMNGHLRETCFKLNGYPEWYRDLQERKKLQQPFSGNKKAVNVAASVMTDTPFDAQGDKTQDWPSMLSMLEKMTKAVKGKVEERVNFAHLAGTSAEFAGTTVYKLFDDNSWIIDTGASSHMCYNKSLIRDLKMLDEPLLVHLPNGGQLKVMMYGPEE</sequence>
<dbReference type="PANTHER" id="PTHR37610:SF40">
    <property type="entry name" value="OS01G0909600 PROTEIN"/>
    <property type="match status" value="1"/>
</dbReference>
<dbReference type="OrthoDB" id="1746704at2759"/>
<reference evidence="4" key="1">
    <citation type="submission" date="2020-09" db="EMBL/GenBank/DDBJ databases">
        <title>Genome-Enabled Discovery of Anthraquinone Biosynthesis in Senna tora.</title>
        <authorList>
            <person name="Kang S.-H."/>
            <person name="Pandey R.P."/>
            <person name="Lee C.-M."/>
            <person name="Sim J.-S."/>
            <person name="Jeong J.-T."/>
            <person name="Choi B.-S."/>
            <person name="Jung M."/>
            <person name="Ginzburg D."/>
            <person name="Zhao K."/>
            <person name="Won S.Y."/>
            <person name="Oh T.-J."/>
            <person name="Yu Y."/>
            <person name="Kim N.-H."/>
            <person name="Lee O.R."/>
            <person name="Lee T.-H."/>
            <person name="Bashyal P."/>
            <person name="Kim T.-S."/>
            <person name="Lee W.-H."/>
            <person name="Kawkins C."/>
            <person name="Kim C.-K."/>
            <person name="Kim J.S."/>
            <person name="Ahn B.O."/>
            <person name="Rhee S.Y."/>
            <person name="Sohng J.K."/>
        </authorList>
    </citation>
    <scope>NUCLEOTIDE SEQUENCE</scope>
    <source>
        <tissue evidence="4">Leaf</tissue>
    </source>
</reference>